<dbReference type="RefSeq" id="XP_034282117.1">
    <property type="nucleotide sequence ID" value="XM_034426226.2"/>
</dbReference>
<accession>A0A6P9CFN0</accession>
<dbReference type="GeneID" id="117670790"/>
<name>A0A6P9CFN0_PANGU</name>
<organism evidence="1 2">
    <name type="scientific">Pantherophis guttatus</name>
    <name type="common">Corn snake</name>
    <name type="synonym">Elaphe guttata</name>
    <dbReference type="NCBI Taxonomy" id="94885"/>
    <lineage>
        <taxon>Eukaryota</taxon>
        <taxon>Metazoa</taxon>
        <taxon>Chordata</taxon>
        <taxon>Craniata</taxon>
        <taxon>Vertebrata</taxon>
        <taxon>Euteleostomi</taxon>
        <taxon>Lepidosauria</taxon>
        <taxon>Squamata</taxon>
        <taxon>Bifurcata</taxon>
        <taxon>Unidentata</taxon>
        <taxon>Episquamata</taxon>
        <taxon>Toxicofera</taxon>
        <taxon>Serpentes</taxon>
        <taxon>Colubroidea</taxon>
        <taxon>Colubridae</taxon>
        <taxon>Colubrinae</taxon>
        <taxon>Pantherophis</taxon>
    </lineage>
</organism>
<dbReference type="InParanoid" id="A0A6P9CFN0"/>
<keyword evidence="1" id="KW-1185">Reference proteome</keyword>
<evidence type="ECO:0000313" key="1">
    <source>
        <dbReference type="Proteomes" id="UP001652622"/>
    </source>
</evidence>
<dbReference type="KEGG" id="pgut:117670790"/>
<dbReference type="CTD" id="51760"/>
<proteinExistence type="predicted"/>
<protein>
    <submittedName>
        <fullName evidence="2">Synaptotagmin-17</fullName>
    </submittedName>
</protein>
<dbReference type="Proteomes" id="UP001652622">
    <property type="component" value="Unplaced"/>
</dbReference>
<gene>
    <name evidence="2" type="primary">SYT17</name>
</gene>
<sequence>MGTKSNSDGAGEYAQMSATFGGAGILEPINEGLLSRISDLLLCRWTCRNCCQKCYECSCCQSNEDEVEILGPFPAQTPPWL</sequence>
<dbReference type="AlphaFoldDB" id="A0A6P9CFN0"/>
<evidence type="ECO:0000313" key="2">
    <source>
        <dbReference type="RefSeq" id="XP_034282117.1"/>
    </source>
</evidence>
<reference evidence="2" key="1">
    <citation type="submission" date="2025-08" db="UniProtKB">
        <authorList>
            <consortium name="RefSeq"/>
        </authorList>
    </citation>
    <scope>IDENTIFICATION</scope>
    <source>
        <tissue evidence="2">Blood</tissue>
    </source>
</reference>